<dbReference type="CDD" id="cd07730">
    <property type="entry name" value="metallo-hydrolase-like_MBL-fold"/>
    <property type="match status" value="1"/>
</dbReference>
<name>A0A1B8GNC3_9PEZI</name>
<dbReference type="Pfam" id="PF00753">
    <property type="entry name" value="Lactamase_B"/>
    <property type="match status" value="1"/>
</dbReference>
<dbReference type="Gene3D" id="3.60.15.10">
    <property type="entry name" value="Ribonuclease Z/Hydroxyacylglutathione hydrolase-like"/>
    <property type="match status" value="1"/>
</dbReference>
<protein>
    <recommendedName>
        <fullName evidence="6">Metallo-beta-lactamase domain-containing protein</fullName>
    </recommendedName>
</protein>
<proteinExistence type="inferred from homology"/>
<feature type="domain" description="Metallo-beta-lactamase" evidence="6">
    <location>
        <begin position="98"/>
        <end position="124"/>
    </location>
</feature>
<dbReference type="GeneID" id="28838084"/>
<dbReference type="InterPro" id="IPR051013">
    <property type="entry name" value="MBL_superfamily_lactonases"/>
</dbReference>
<evidence type="ECO:0000313" key="7">
    <source>
        <dbReference type="EMBL" id="OBT97327.1"/>
    </source>
</evidence>
<keyword evidence="5" id="KW-0862">Zinc</keyword>
<evidence type="ECO:0000256" key="4">
    <source>
        <dbReference type="ARBA" id="ARBA00022801"/>
    </source>
</evidence>
<keyword evidence="3" id="KW-0479">Metal-binding</keyword>
<dbReference type="EMBL" id="KV460223">
    <property type="protein sequence ID" value="OBT97327.1"/>
    <property type="molecule type" value="Genomic_DNA"/>
</dbReference>
<comment type="similarity">
    <text evidence="2">Belongs to the metallo-beta-lactamase superfamily.</text>
</comment>
<dbReference type="SUPFAM" id="SSF56281">
    <property type="entry name" value="Metallo-hydrolase/oxidoreductase"/>
    <property type="match status" value="1"/>
</dbReference>
<evidence type="ECO:0000256" key="2">
    <source>
        <dbReference type="ARBA" id="ARBA00007749"/>
    </source>
</evidence>
<dbReference type="GO" id="GO:0046872">
    <property type="term" value="F:metal ion binding"/>
    <property type="evidence" value="ECO:0007669"/>
    <property type="project" value="UniProtKB-KW"/>
</dbReference>
<dbReference type="RefSeq" id="XP_018131060.1">
    <property type="nucleotide sequence ID" value="XM_018274167.2"/>
</dbReference>
<dbReference type="GO" id="GO:0016787">
    <property type="term" value="F:hydrolase activity"/>
    <property type="evidence" value="ECO:0007669"/>
    <property type="project" value="UniProtKB-KW"/>
</dbReference>
<evidence type="ECO:0000256" key="3">
    <source>
        <dbReference type="ARBA" id="ARBA00022723"/>
    </source>
</evidence>
<accession>A0A1B8GNC3</accession>
<dbReference type="AlphaFoldDB" id="A0A1B8GNC3"/>
<dbReference type="STRING" id="342668.A0A1B8GNC3"/>
<dbReference type="Proteomes" id="UP000091956">
    <property type="component" value="Unassembled WGS sequence"/>
</dbReference>
<dbReference type="PANTHER" id="PTHR42978:SF2">
    <property type="entry name" value="102 KBASES UNSTABLE REGION: FROM 1 TO 119443"/>
    <property type="match status" value="1"/>
</dbReference>
<reference evidence="7 8" key="1">
    <citation type="submission" date="2016-03" db="EMBL/GenBank/DDBJ databases">
        <title>Comparative genomics of Pseudogymnoascus destructans, the fungus causing white-nose syndrome of bats.</title>
        <authorList>
            <person name="Palmer J.M."/>
            <person name="Drees K.P."/>
            <person name="Foster J.T."/>
            <person name="Lindner D.L."/>
        </authorList>
    </citation>
    <scope>NUCLEOTIDE SEQUENCE [LARGE SCALE GENOMIC DNA]</scope>
    <source>
        <strain evidence="7 8">UAMH 10579</strain>
    </source>
</reference>
<evidence type="ECO:0000259" key="6">
    <source>
        <dbReference type="Pfam" id="PF00753"/>
    </source>
</evidence>
<sequence length="326" mass="35861">MDPGVQNHGVPATVSVHAISAGSLTLPERFFVHPADPEARKTVPSLSFLIQHMNPSTSKITRIVFDLGIRRQISAYSPEIQAHAQTRQPLTTAPDVISSLAKGGLKESDIDYVLISHVHWDHLGMPSDFKASKFGVGAGALDLLSGRTKLTNGSHSYFEAGILPPSRTFELPDPLQNDSESTPSYPRPEMFCEAWKPFHAFPDTMDIFSDGSCYVVSAPGHLPGHINMLCRISSHPLKYVLLAGDACHDIRILTGERDIATWSDERLPHVTCCIHASVQEAEKTIETMRKVQRDGLDGGEVEIVFAHDVDWAAKSLKEGRFWPGHL</sequence>
<organism evidence="7 8">
    <name type="scientific">Pseudogymnoascus verrucosus</name>
    <dbReference type="NCBI Taxonomy" id="342668"/>
    <lineage>
        <taxon>Eukaryota</taxon>
        <taxon>Fungi</taxon>
        <taxon>Dikarya</taxon>
        <taxon>Ascomycota</taxon>
        <taxon>Pezizomycotina</taxon>
        <taxon>Leotiomycetes</taxon>
        <taxon>Thelebolales</taxon>
        <taxon>Thelebolaceae</taxon>
        <taxon>Pseudogymnoascus</taxon>
    </lineage>
</organism>
<evidence type="ECO:0000313" key="8">
    <source>
        <dbReference type="Proteomes" id="UP000091956"/>
    </source>
</evidence>
<keyword evidence="8" id="KW-1185">Reference proteome</keyword>
<dbReference type="OrthoDB" id="10250730at2759"/>
<reference evidence="8" key="2">
    <citation type="journal article" date="2018" name="Nat. Commun.">
        <title>Extreme sensitivity to ultraviolet light in the fungal pathogen causing white-nose syndrome of bats.</title>
        <authorList>
            <person name="Palmer J.M."/>
            <person name="Drees K.P."/>
            <person name="Foster J.T."/>
            <person name="Lindner D.L."/>
        </authorList>
    </citation>
    <scope>NUCLEOTIDE SEQUENCE [LARGE SCALE GENOMIC DNA]</scope>
    <source>
        <strain evidence="8">UAMH 10579</strain>
    </source>
</reference>
<evidence type="ECO:0000256" key="1">
    <source>
        <dbReference type="ARBA" id="ARBA00001947"/>
    </source>
</evidence>
<keyword evidence="4" id="KW-0378">Hydrolase</keyword>
<comment type="cofactor">
    <cofactor evidence="1">
        <name>Zn(2+)</name>
        <dbReference type="ChEBI" id="CHEBI:29105"/>
    </cofactor>
</comment>
<dbReference type="InterPro" id="IPR036866">
    <property type="entry name" value="RibonucZ/Hydroxyglut_hydro"/>
</dbReference>
<dbReference type="PANTHER" id="PTHR42978">
    <property type="entry name" value="QUORUM-QUENCHING LACTONASE YTNP-RELATED-RELATED"/>
    <property type="match status" value="1"/>
</dbReference>
<evidence type="ECO:0000256" key="5">
    <source>
        <dbReference type="ARBA" id="ARBA00022833"/>
    </source>
</evidence>
<gene>
    <name evidence="7" type="ORF">VE01_04698</name>
</gene>
<dbReference type="InterPro" id="IPR001279">
    <property type="entry name" value="Metallo-B-lactamas"/>
</dbReference>